<proteinExistence type="predicted"/>
<organism evidence="1 2">
    <name type="scientific">Araneus ventricosus</name>
    <name type="common">Orbweaver spider</name>
    <name type="synonym">Epeira ventricosa</name>
    <dbReference type="NCBI Taxonomy" id="182803"/>
    <lineage>
        <taxon>Eukaryota</taxon>
        <taxon>Metazoa</taxon>
        <taxon>Ecdysozoa</taxon>
        <taxon>Arthropoda</taxon>
        <taxon>Chelicerata</taxon>
        <taxon>Arachnida</taxon>
        <taxon>Araneae</taxon>
        <taxon>Araneomorphae</taxon>
        <taxon>Entelegynae</taxon>
        <taxon>Araneoidea</taxon>
        <taxon>Araneidae</taxon>
        <taxon>Araneus</taxon>
    </lineage>
</organism>
<evidence type="ECO:0000313" key="1">
    <source>
        <dbReference type="EMBL" id="GBL72397.1"/>
    </source>
</evidence>
<name>A0A4Y1ZYN4_ARAVE</name>
<feature type="non-terminal residue" evidence="1">
    <location>
        <position position="66"/>
    </location>
</feature>
<keyword evidence="2" id="KW-1185">Reference proteome</keyword>
<evidence type="ECO:0000313" key="2">
    <source>
        <dbReference type="Proteomes" id="UP000499080"/>
    </source>
</evidence>
<dbReference type="EMBL" id="BGPR01154677">
    <property type="protein sequence ID" value="GBL72397.1"/>
    <property type="molecule type" value="Genomic_DNA"/>
</dbReference>
<comment type="caution">
    <text evidence="1">The sequence shown here is derived from an EMBL/GenBank/DDBJ whole genome shotgun (WGS) entry which is preliminary data.</text>
</comment>
<dbReference type="Proteomes" id="UP000499080">
    <property type="component" value="Unassembled WGS sequence"/>
</dbReference>
<gene>
    <name evidence="1" type="ORF">AVEN_263037_1</name>
</gene>
<protein>
    <submittedName>
        <fullName evidence="1">Uncharacterized protein</fullName>
    </submittedName>
</protein>
<sequence length="66" mass="7575">MEEMNETYISKMNCPRGICREEKAEAGSLTENFVSHTHETLTNSEISEQVDSKIERFGSETFENTQ</sequence>
<dbReference type="AlphaFoldDB" id="A0A4Y1ZYN4"/>
<accession>A0A4Y1ZYN4</accession>
<reference evidence="1 2" key="1">
    <citation type="journal article" date="2019" name="Sci. Rep.">
        <title>Orb-weaving spider Araneus ventricosus genome elucidates the spidroin gene catalogue.</title>
        <authorList>
            <person name="Kono N."/>
            <person name="Nakamura H."/>
            <person name="Ohtoshi R."/>
            <person name="Moran D.A.P."/>
            <person name="Shinohara A."/>
            <person name="Yoshida Y."/>
            <person name="Fujiwara M."/>
            <person name="Mori M."/>
            <person name="Tomita M."/>
            <person name="Arakawa K."/>
        </authorList>
    </citation>
    <scope>NUCLEOTIDE SEQUENCE [LARGE SCALE GENOMIC DNA]</scope>
</reference>